<sequence length="408" mass="45774">VLRHVFRVSRAKTKVCKLILMTDPRGFNLPTSQASALRSSNQVREALDFSRHPECPSLGMYARFNQPRDLPPPEWRYGIHSAPNEYPMTNVVQPERSSTAAELFEQTAHEDKIYFSHGFPLEKSRVIRKPEELNPVIFDENHVFGGVEEKGLSAADTLKPVHRAPPLQTSSDPRRFLRSAGLSQQLDDTYRPSSTSQSTRSMNDLAETVAQDNKRFYNHYTNIGPLQKQDPKRTALESTVDRGYSNSFNPNERFGIRNEKQFTDTTEACVRSINGARDSLPYAHEYRSIHRMPQTTRAINNDLPAGTSSFGPSSDVVCGAPSDKTELSVKEVVQSCGFDDRGCLDATTLTNTQKMRKSRYGYEIPRHATFGCINSMDSHSTKPACIGGDADGTEWGVINHLDLYAPKR</sequence>
<reference evidence="2 3" key="2">
    <citation type="journal article" date="2013" name="Genome Biol. Evol.">
        <title>Genome sequencing of Giardia lamblia genotypes A2 and B isolates (DH and GS) and comparative analysis with the genomes of genotypes A1 and E (WB and Pig).</title>
        <authorList>
            <person name="Adam R.D."/>
            <person name="Dahlstrom E.W."/>
            <person name="Martens C.A."/>
            <person name="Bruno D.P."/>
            <person name="Barbian K.D."/>
            <person name="Ricklefs S.M."/>
            <person name="Hernandez M.M."/>
            <person name="Narla N.P."/>
            <person name="Patel R.B."/>
            <person name="Porcella S.F."/>
            <person name="Nash T.E."/>
        </authorList>
    </citation>
    <scope>NUCLEOTIDE SEQUENCE [LARGE SCALE GENOMIC DNA]</scope>
    <source>
        <strain evidence="2 3">DH</strain>
    </source>
</reference>
<comment type="caution">
    <text evidence="2">The sequence shown here is derived from an EMBL/GenBank/DDBJ whole genome shotgun (WGS) entry which is preliminary data.</text>
</comment>
<dbReference type="VEuPathDB" id="GiardiaDB:DHA2_14507"/>
<evidence type="ECO:0000256" key="1">
    <source>
        <dbReference type="SAM" id="MobiDB-lite"/>
    </source>
</evidence>
<feature type="region of interest" description="Disordered" evidence="1">
    <location>
        <begin position="155"/>
        <end position="202"/>
    </location>
</feature>
<name>V6TNV6_GIAIN</name>
<feature type="compositionally biased region" description="Polar residues" evidence="1">
    <location>
        <begin position="181"/>
        <end position="202"/>
    </location>
</feature>
<feature type="region of interest" description="Disordered" evidence="1">
    <location>
        <begin position="221"/>
        <end position="253"/>
    </location>
</feature>
<dbReference type="Proteomes" id="UP000018320">
    <property type="component" value="Unassembled WGS sequence"/>
</dbReference>
<protein>
    <submittedName>
        <fullName evidence="2">Uncharacterized protein</fullName>
    </submittedName>
</protein>
<dbReference type="VEuPathDB" id="GiardiaDB:GL50803_0014507"/>
<proteinExistence type="predicted"/>
<organism evidence="2 3">
    <name type="scientific">Giardia intestinalis</name>
    <name type="common">Giardia lamblia</name>
    <dbReference type="NCBI Taxonomy" id="5741"/>
    <lineage>
        <taxon>Eukaryota</taxon>
        <taxon>Metamonada</taxon>
        <taxon>Diplomonadida</taxon>
        <taxon>Hexamitidae</taxon>
        <taxon>Giardiinae</taxon>
        <taxon>Giardia</taxon>
    </lineage>
</organism>
<dbReference type="VEuPathDB" id="GiardiaDB:QR46_1404"/>
<dbReference type="AlphaFoldDB" id="V6TNV6"/>
<gene>
    <name evidence="2" type="ORF">DHA2_14507</name>
</gene>
<reference evidence="3" key="1">
    <citation type="submission" date="2012-02" db="EMBL/GenBank/DDBJ databases">
        <title>Genome sequencing of Giardia lamblia Genotypes A2 and B isolates (DH and GS) and comparative analysis with the genomes of Genotypes A1 and E (WB and Pig).</title>
        <authorList>
            <person name="Adam R."/>
            <person name="Dahlstrom E."/>
            <person name="Martens C."/>
            <person name="Bruno D."/>
            <person name="Barbian K."/>
            <person name="Porcella S.F."/>
            <person name="Nash T."/>
        </authorList>
    </citation>
    <scope>NUCLEOTIDE SEQUENCE</scope>
    <source>
        <strain evidence="3">DH</strain>
    </source>
</reference>
<evidence type="ECO:0000313" key="3">
    <source>
        <dbReference type="Proteomes" id="UP000018320"/>
    </source>
</evidence>
<feature type="non-terminal residue" evidence="2">
    <location>
        <position position="1"/>
    </location>
</feature>
<evidence type="ECO:0000313" key="2">
    <source>
        <dbReference type="EMBL" id="ESU38665.1"/>
    </source>
</evidence>
<dbReference type="EMBL" id="AHGT01000010">
    <property type="protein sequence ID" value="ESU38665.1"/>
    <property type="molecule type" value="Genomic_DNA"/>
</dbReference>
<accession>V6TNV6</accession>
<dbReference type="VEuPathDB" id="GiardiaDB:GL50581_1156"/>